<evidence type="ECO:0000313" key="3">
    <source>
        <dbReference type="WBParaSite" id="L893_g19565.t1"/>
    </source>
</evidence>
<dbReference type="Proteomes" id="UP000095287">
    <property type="component" value="Unplaced"/>
</dbReference>
<proteinExistence type="predicted"/>
<feature type="transmembrane region" description="Helical" evidence="1">
    <location>
        <begin position="150"/>
        <end position="173"/>
    </location>
</feature>
<feature type="transmembrane region" description="Helical" evidence="1">
    <location>
        <begin position="272"/>
        <end position="294"/>
    </location>
</feature>
<feature type="transmembrane region" description="Helical" evidence="1">
    <location>
        <begin position="203"/>
        <end position="225"/>
    </location>
</feature>
<protein>
    <submittedName>
        <fullName evidence="3">G_PROTEIN_RECEP_F1_2 domain-containing protein</fullName>
    </submittedName>
</protein>
<evidence type="ECO:0000313" key="2">
    <source>
        <dbReference type="Proteomes" id="UP000095287"/>
    </source>
</evidence>
<feature type="transmembrane region" description="Helical" evidence="1">
    <location>
        <begin position="35"/>
        <end position="58"/>
    </location>
</feature>
<dbReference type="WBParaSite" id="L893_g19565.t1">
    <property type="protein sequence ID" value="L893_g19565.t1"/>
    <property type="gene ID" value="L893_g19565"/>
</dbReference>
<feature type="transmembrane region" description="Helical" evidence="1">
    <location>
        <begin position="105"/>
        <end position="129"/>
    </location>
</feature>
<keyword evidence="1" id="KW-0472">Membrane</keyword>
<feature type="transmembrane region" description="Helical" evidence="1">
    <location>
        <begin position="246"/>
        <end position="266"/>
    </location>
</feature>
<name>A0A1I7YT39_9BILA</name>
<dbReference type="Pfam" id="PF10321">
    <property type="entry name" value="7TM_GPCR_Srt"/>
    <property type="match status" value="1"/>
</dbReference>
<dbReference type="PANTHER" id="PTHR23021">
    <property type="entry name" value="SERPENTINE RECEPTOR, CLASS T"/>
    <property type="match status" value="1"/>
</dbReference>
<organism evidence="2 3">
    <name type="scientific">Steinernema glaseri</name>
    <dbReference type="NCBI Taxonomy" id="37863"/>
    <lineage>
        <taxon>Eukaryota</taxon>
        <taxon>Metazoa</taxon>
        <taxon>Ecdysozoa</taxon>
        <taxon>Nematoda</taxon>
        <taxon>Chromadorea</taxon>
        <taxon>Rhabditida</taxon>
        <taxon>Tylenchina</taxon>
        <taxon>Panagrolaimomorpha</taxon>
        <taxon>Strongyloidoidea</taxon>
        <taxon>Steinernematidae</taxon>
        <taxon>Steinernema</taxon>
    </lineage>
</organism>
<keyword evidence="2" id="KW-1185">Reference proteome</keyword>
<feature type="transmembrane region" description="Helical" evidence="1">
    <location>
        <begin position="70"/>
        <end position="93"/>
    </location>
</feature>
<evidence type="ECO:0000256" key="1">
    <source>
        <dbReference type="SAM" id="Phobius"/>
    </source>
</evidence>
<keyword evidence="1" id="KW-0812">Transmembrane</keyword>
<dbReference type="PANTHER" id="PTHR23021:SF11">
    <property type="entry name" value="SERPENTINE RECEPTOR, CLASS T"/>
    <property type="match status" value="1"/>
</dbReference>
<dbReference type="AlphaFoldDB" id="A0A1I7YT39"/>
<reference evidence="3" key="1">
    <citation type="submission" date="2016-11" db="UniProtKB">
        <authorList>
            <consortium name="WormBaseParasite"/>
        </authorList>
    </citation>
    <scope>IDENTIFICATION</scope>
</reference>
<dbReference type="SUPFAM" id="SSF81321">
    <property type="entry name" value="Family A G protein-coupled receptor-like"/>
    <property type="match status" value="1"/>
</dbReference>
<accession>A0A1I7YT39</accession>
<keyword evidence="1" id="KW-1133">Transmembrane helix</keyword>
<dbReference type="InterPro" id="IPR019425">
    <property type="entry name" value="7TM_GPCR_serpentine_rcpt_Srt"/>
</dbReference>
<sequence>MELFLFQRENYLQRYNCSVKSDAAWEQIREPNVTLGTLCIAMGAIYAGLYIFCMVVMAKPELRQNSCYKIMMYLGVVDLIALLFNCLTSGILFLEGAVFCTHPNIIYFAGCVANGLWANQCFTCVLLAFNRVLDICDRHWIKCLFAGRRTYFWLAAPLCYNFIFGFFTSPMLFSSKSGMWMLNAFYKLDIPFEVDLMTKIIRVVNNTTMVVSLLVLYTILSVKLWKSKPKIGVQNRDCHISRFQKQAVLICAVNVVTAFTEIAQFVEAPINVTVACLFIWQASNGAVSFIYLALNRTIRRGVHHMVTNKPRIKGVFQQRMFSGNLSSISAANNPYAL</sequence>
<dbReference type="Gene3D" id="1.20.1070.10">
    <property type="entry name" value="Rhodopsin 7-helix transmembrane proteins"/>
    <property type="match status" value="1"/>
</dbReference>